<accession>A0A0F9RIN8</accession>
<dbReference type="AlphaFoldDB" id="A0A0F9RIN8"/>
<dbReference type="EMBL" id="LAZR01001157">
    <property type="protein sequence ID" value="KKN49657.1"/>
    <property type="molecule type" value="Genomic_DNA"/>
</dbReference>
<name>A0A0F9RIN8_9ZZZZ</name>
<evidence type="ECO:0000313" key="1">
    <source>
        <dbReference type="EMBL" id="KKN49657.1"/>
    </source>
</evidence>
<reference evidence="1" key="1">
    <citation type="journal article" date="2015" name="Nature">
        <title>Complex archaea that bridge the gap between prokaryotes and eukaryotes.</title>
        <authorList>
            <person name="Spang A."/>
            <person name="Saw J.H."/>
            <person name="Jorgensen S.L."/>
            <person name="Zaremba-Niedzwiedzka K."/>
            <person name="Martijn J."/>
            <person name="Lind A.E."/>
            <person name="van Eijk R."/>
            <person name="Schleper C."/>
            <person name="Guy L."/>
            <person name="Ettema T.J."/>
        </authorList>
    </citation>
    <scope>NUCLEOTIDE SEQUENCE</scope>
</reference>
<protein>
    <submittedName>
        <fullName evidence="1">Uncharacterized protein</fullName>
    </submittedName>
</protein>
<comment type="caution">
    <text evidence="1">The sequence shown here is derived from an EMBL/GenBank/DDBJ whole genome shotgun (WGS) entry which is preliminary data.</text>
</comment>
<sequence length="222" mass="25883">MTDKMESADKDLDRIISYCEKISSRKQDNTVFKDWLENIIYKFGITVFRTNLPALAQQSDPSKEKIFIFSNALMSEFGSQSADLNFQFIKYLPKMKKDFIFIKFLHILGQKYPKLDYIFISTSPFLFKDEFVLNVYNIQNVQSYTDFIDIRVLQENSGMKLLNLDENGIYNNNLSFINPNAAVLLNNNIFSGRVFDFHFNSKISQEQLKVLIIQINSINSDI</sequence>
<gene>
    <name evidence="1" type="ORF">LCGC14_0640590</name>
</gene>
<proteinExistence type="predicted"/>
<organism evidence="1">
    <name type="scientific">marine sediment metagenome</name>
    <dbReference type="NCBI Taxonomy" id="412755"/>
    <lineage>
        <taxon>unclassified sequences</taxon>
        <taxon>metagenomes</taxon>
        <taxon>ecological metagenomes</taxon>
    </lineage>
</organism>